<keyword evidence="8" id="KW-1185">Reference proteome</keyword>
<dbReference type="InterPro" id="IPR003593">
    <property type="entry name" value="AAA+_ATPase"/>
</dbReference>
<dbReference type="InterPro" id="IPR017871">
    <property type="entry name" value="ABC_transporter-like_CS"/>
</dbReference>
<dbReference type="GO" id="GO:0043190">
    <property type="term" value="C:ATP-binding cassette (ABC) transporter complex"/>
    <property type="evidence" value="ECO:0007669"/>
    <property type="project" value="InterPro"/>
</dbReference>
<evidence type="ECO:0000256" key="2">
    <source>
        <dbReference type="ARBA" id="ARBA00022741"/>
    </source>
</evidence>
<evidence type="ECO:0000256" key="1">
    <source>
        <dbReference type="ARBA" id="ARBA00022448"/>
    </source>
</evidence>
<sequence length="404" mass="43678">MSSGRVSWSGSRRSTPRDPQRTPGAAPMKSLEIEGLSKRYTRDALAVDDLTLSLGEGKFTTLLGPSGCGKTTTLRCLAGLEVPDEGTIRYGDETFVDVRAGTFAPPNKRKLGMVFQSYALWPNRTVLGNVTYPLRLRHVRPSEARRRALDGLAAVGLDGYGDRYPHELSGGQQQRVALARGLVSASGLLLFDEPLSNLDAKLRLSMREEIRRLHDEYGYSSVYVTHDQEEALAISDNVVVMDRGRVQQAGAPHEIFARPATTWVAGFVGFDNIHDIGDVSPGEGRLAIATGGTVSIPAGMNEFVPGRSIAFRGDEVELADATHGEDRLRMRGTVVTSSYLGDAYRLGVEIAPGTRMIASIRDASRMQVPEKYLGETLELSVPMSSVLQLGGGPTNATTTQKGSE</sequence>
<dbReference type="EMBL" id="WBJY01000001">
    <property type="protein sequence ID" value="KAB1648985.1"/>
    <property type="molecule type" value="Genomic_DNA"/>
</dbReference>
<dbReference type="PROSITE" id="PS50893">
    <property type="entry name" value="ABC_TRANSPORTER_2"/>
    <property type="match status" value="1"/>
</dbReference>
<accession>A0A6H9WQC0</accession>
<dbReference type="Pfam" id="PF08402">
    <property type="entry name" value="TOBE_2"/>
    <property type="match status" value="1"/>
</dbReference>
<dbReference type="OrthoDB" id="9802264at2"/>
<dbReference type="FunFam" id="3.40.50.300:FF:000425">
    <property type="entry name" value="Probable ABC transporter, ATP-binding subunit"/>
    <property type="match status" value="1"/>
</dbReference>
<dbReference type="EC" id="7.6.2.9" evidence="4"/>
<dbReference type="GO" id="GO:0005524">
    <property type="term" value="F:ATP binding"/>
    <property type="evidence" value="ECO:0007669"/>
    <property type="project" value="UniProtKB-KW"/>
</dbReference>
<name>A0A6H9WQC0_9MICO</name>
<feature type="domain" description="ABC transporter" evidence="6">
    <location>
        <begin position="31"/>
        <end position="268"/>
    </location>
</feature>
<keyword evidence="3 7" id="KW-0067">ATP-binding</keyword>
<reference evidence="7 8" key="1">
    <citation type="submission" date="2019-09" db="EMBL/GenBank/DDBJ databases">
        <title>Phylogeny of genus Pseudoclavibacter and closely related genus.</title>
        <authorList>
            <person name="Li Y."/>
        </authorList>
    </citation>
    <scope>NUCLEOTIDE SEQUENCE [LARGE SCALE GENOMIC DNA]</scope>
    <source>
        <strain evidence="7 8">EGI 60007</strain>
    </source>
</reference>
<dbReference type="SUPFAM" id="SSF52540">
    <property type="entry name" value="P-loop containing nucleoside triphosphate hydrolases"/>
    <property type="match status" value="1"/>
</dbReference>
<dbReference type="Proteomes" id="UP000431744">
    <property type="component" value="Unassembled WGS sequence"/>
</dbReference>
<feature type="region of interest" description="Disordered" evidence="5">
    <location>
        <begin position="1"/>
        <end position="30"/>
    </location>
</feature>
<dbReference type="InterPro" id="IPR013611">
    <property type="entry name" value="Transp-assoc_OB_typ2"/>
</dbReference>
<dbReference type="GO" id="GO:0016887">
    <property type="term" value="F:ATP hydrolysis activity"/>
    <property type="evidence" value="ECO:0007669"/>
    <property type="project" value="InterPro"/>
</dbReference>
<gene>
    <name evidence="7" type="ORF">F8O04_01460</name>
</gene>
<organism evidence="7 8">
    <name type="scientific">Pseudoclavibacter endophyticus</name>
    <dbReference type="NCBI Taxonomy" id="1778590"/>
    <lineage>
        <taxon>Bacteria</taxon>
        <taxon>Bacillati</taxon>
        <taxon>Actinomycetota</taxon>
        <taxon>Actinomycetes</taxon>
        <taxon>Micrococcales</taxon>
        <taxon>Microbacteriaceae</taxon>
        <taxon>Pseudoclavibacter</taxon>
    </lineage>
</organism>
<dbReference type="InterPro" id="IPR027417">
    <property type="entry name" value="P-loop_NTPase"/>
</dbReference>
<evidence type="ECO:0000256" key="3">
    <source>
        <dbReference type="ARBA" id="ARBA00022840"/>
    </source>
</evidence>
<dbReference type="PANTHER" id="PTHR42781">
    <property type="entry name" value="SPERMIDINE/PUTRESCINE IMPORT ATP-BINDING PROTEIN POTA"/>
    <property type="match status" value="1"/>
</dbReference>
<evidence type="ECO:0000256" key="4">
    <source>
        <dbReference type="ARBA" id="ARBA00066388"/>
    </source>
</evidence>
<feature type="compositionally biased region" description="Low complexity" evidence="5">
    <location>
        <begin position="1"/>
        <end position="13"/>
    </location>
</feature>
<dbReference type="GO" id="GO:0015418">
    <property type="term" value="F:ABC-type quaternary ammonium compound transporting activity"/>
    <property type="evidence" value="ECO:0007669"/>
    <property type="project" value="UniProtKB-EC"/>
</dbReference>
<dbReference type="Gene3D" id="3.40.50.300">
    <property type="entry name" value="P-loop containing nucleotide triphosphate hydrolases"/>
    <property type="match status" value="1"/>
</dbReference>
<dbReference type="InterPro" id="IPR003439">
    <property type="entry name" value="ABC_transporter-like_ATP-bd"/>
</dbReference>
<dbReference type="PROSITE" id="PS00211">
    <property type="entry name" value="ABC_TRANSPORTER_1"/>
    <property type="match status" value="1"/>
</dbReference>
<dbReference type="AlphaFoldDB" id="A0A6H9WQC0"/>
<evidence type="ECO:0000313" key="7">
    <source>
        <dbReference type="EMBL" id="KAB1648985.1"/>
    </source>
</evidence>
<dbReference type="SMART" id="SM00382">
    <property type="entry name" value="AAA"/>
    <property type="match status" value="1"/>
</dbReference>
<evidence type="ECO:0000259" key="6">
    <source>
        <dbReference type="PROSITE" id="PS50893"/>
    </source>
</evidence>
<evidence type="ECO:0000256" key="5">
    <source>
        <dbReference type="SAM" id="MobiDB-lite"/>
    </source>
</evidence>
<keyword evidence="1" id="KW-0813">Transport</keyword>
<protein>
    <recommendedName>
        <fullName evidence="4">ABC-type quaternary amine transporter</fullName>
        <ecNumber evidence="4">7.6.2.9</ecNumber>
    </recommendedName>
</protein>
<evidence type="ECO:0000313" key="8">
    <source>
        <dbReference type="Proteomes" id="UP000431744"/>
    </source>
</evidence>
<dbReference type="Pfam" id="PF00005">
    <property type="entry name" value="ABC_tran"/>
    <property type="match status" value="1"/>
</dbReference>
<keyword evidence="2" id="KW-0547">Nucleotide-binding</keyword>
<proteinExistence type="predicted"/>
<dbReference type="PANTHER" id="PTHR42781:SF4">
    <property type="entry name" value="SPERMIDINE_PUTRESCINE IMPORT ATP-BINDING PROTEIN POTA"/>
    <property type="match status" value="1"/>
</dbReference>
<dbReference type="InterPro" id="IPR050093">
    <property type="entry name" value="ABC_SmlMolc_Importer"/>
</dbReference>
<comment type="caution">
    <text evidence="7">The sequence shown here is derived from an EMBL/GenBank/DDBJ whole genome shotgun (WGS) entry which is preliminary data.</text>
</comment>